<dbReference type="KEGG" id="rpk:RPR_00550"/>
<dbReference type="RefSeq" id="WP_012736388.1">
    <property type="nucleotide sequence ID" value="NC_012730.1"/>
</dbReference>
<reference evidence="1 2" key="1">
    <citation type="journal article" date="2009" name="PLoS ONE">
        <title>Genome sequence of the endosymbiont Rickettsia peacockii and comparison with virulent Rickettsia rickettsii: identification of virulence factors.</title>
        <authorList>
            <person name="Felsheim R.F."/>
            <person name="Kurtti T.J."/>
            <person name="Munderloh U.G."/>
        </authorList>
    </citation>
    <scope>NUCLEOTIDE SEQUENCE [LARGE SCALE GENOMIC DNA]</scope>
    <source>
        <strain evidence="1 2">Rustic</strain>
    </source>
</reference>
<protein>
    <submittedName>
        <fullName evidence="1">Uncharacterized protein</fullName>
    </submittedName>
</protein>
<dbReference type="HOGENOM" id="CLU_2668720_0_0_5"/>
<dbReference type="AlphaFoldDB" id="C4K0I6"/>
<evidence type="ECO:0000313" key="1">
    <source>
        <dbReference type="EMBL" id="ACR47087.1"/>
    </source>
</evidence>
<proteinExistence type="predicted"/>
<gene>
    <name evidence="1" type="ordered locus">RPR_00550</name>
</gene>
<name>C4K0I6_RICPU</name>
<dbReference type="Proteomes" id="UP000005015">
    <property type="component" value="Chromosome"/>
</dbReference>
<evidence type="ECO:0000313" key="2">
    <source>
        <dbReference type="Proteomes" id="UP000005015"/>
    </source>
</evidence>
<dbReference type="EMBL" id="CP001227">
    <property type="protein sequence ID" value="ACR47087.1"/>
    <property type="molecule type" value="Genomic_DNA"/>
</dbReference>
<dbReference type="GeneID" id="95362290"/>
<accession>C4K0I6</accession>
<keyword evidence="2" id="KW-1185">Reference proteome</keyword>
<organism evidence="1 2">
    <name type="scientific">Rickettsia peacockii (strain Rustic)</name>
    <dbReference type="NCBI Taxonomy" id="562019"/>
    <lineage>
        <taxon>Bacteria</taxon>
        <taxon>Pseudomonadati</taxon>
        <taxon>Pseudomonadota</taxon>
        <taxon>Alphaproteobacteria</taxon>
        <taxon>Rickettsiales</taxon>
        <taxon>Rickettsiaceae</taxon>
        <taxon>Rickettsieae</taxon>
        <taxon>Rickettsia</taxon>
        <taxon>spotted fever group</taxon>
    </lineage>
</organism>
<sequence>MISLESQLINPKKKYYSDISSEVIEYAWGNIKGVKGNYLEPFKNLIAFGKEEISPSELWVKIAEAIKVDKVSNLL</sequence>